<name>A0ABT5E4P5_9BACT</name>
<keyword evidence="1" id="KW-0732">Signal</keyword>
<proteinExistence type="predicted"/>
<dbReference type="SUPFAM" id="SSF48695">
    <property type="entry name" value="Multiheme cytochromes"/>
    <property type="match status" value="1"/>
</dbReference>
<dbReference type="Proteomes" id="UP001221686">
    <property type="component" value="Unassembled WGS sequence"/>
</dbReference>
<protein>
    <submittedName>
        <fullName evidence="4">Multiheme c-type cytochrome</fullName>
    </submittedName>
</protein>
<evidence type="ECO:0000256" key="1">
    <source>
        <dbReference type="ARBA" id="ARBA00022729"/>
    </source>
</evidence>
<comment type="caution">
    <text evidence="4">The sequence shown here is derived from an EMBL/GenBank/DDBJ whole genome shotgun (WGS) entry which is preliminary data.</text>
</comment>
<keyword evidence="5" id="KW-1185">Reference proteome</keyword>
<dbReference type="InterPro" id="IPR010177">
    <property type="entry name" value="Paired_CXXCH_1"/>
</dbReference>
<dbReference type="InterPro" id="IPR051829">
    <property type="entry name" value="Multiheme_Cytochr_ET"/>
</dbReference>
<dbReference type="PANTHER" id="PTHR35038">
    <property type="entry name" value="DISSIMILATORY SULFITE REDUCTASE SIRA"/>
    <property type="match status" value="1"/>
</dbReference>
<sequence>MSEDAPGHVLRDSDEDNFGHVPRDSHPALAAGHDLRAPGGGGDASALGRRAAVLLFGPAIAWTLVAAAGLGWAGARADAWGPAPRRDAPVVGSEACLACHPTQHASWSATYHRTMTQRAEGEAVLAPFAGEHVDHLGFRATMTRSAAGRPHVRVRPLDDEGREVGEPLLDVEVVMTVGSHRYQQYLAQIDRGGGPGEVWRLPVAWHVATARWIPMNAAFLEPEGARGDAEAYLRHLSRWNDNCVLCHNTEPRPGMAQETGEAPRFATTVGELGIACEACHGPAGAHLQRHADPFRRLLAGGAGDGSIAHPGRLVTRDESGVCGRCHGNRISADVAAVLREGDGFLPGTDLAAVSRPIFRDATVGGEALFAERFWPDGTPRLSAYEYQGLLLSPCHQGGREGGLGCDDCHAMHGDEPDMQVRGDRKGARACTSCHVPEDMSSGTRHGGHGPTVTCQGCHTPRITYGLLEGMIGHRIAVPRPQAWIGRHDQPDACTQCHVDRSRTWAAEALPRLGFPEAGPLPPAAPDEGWGSRVQLDLVGGDPLQRVLAIHALTRPEVPVAASERRGWITDALDDEYPAVRWFAWRALGELAAPEQRALVAAYDPHAEAERRVPAADALRAAFGTGPFSPEQREALEARREQTVLWIGE</sequence>
<dbReference type="EMBL" id="JAQNDL010000002">
    <property type="protein sequence ID" value="MDC0719732.1"/>
    <property type="molecule type" value="Genomic_DNA"/>
</dbReference>
<reference evidence="4 5" key="1">
    <citation type="submission" date="2022-11" db="EMBL/GenBank/DDBJ databases">
        <title>Minimal conservation of predation-associated metabolite biosynthetic gene clusters underscores biosynthetic potential of Myxococcota including descriptions for ten novel species: Archangium lansinium sp. nov., Myxococcus landrumus sp. nov., Nannocystis bai.</title>
        <authorList>
            <person name="Ahearne A."/>
            <person name="Stevens C."/>
            <person name="Dowd S."/>
        </authorList>
    </citation>
    <scope>NUCLEOTIDE SEQUENCE [LARGE SCALE GENOMIC DNA]</scope>
    <source>
        <strain evidence="4 5">BB15-2</strain>
    </source>
</reference>
<evidence type="ECO:0000256" key="2">
    <source>
        <dbReference type="SAM" id="MobiDB-lite"/>
    </source>
</evidence>
<feature type="region of interest" description="Disordered" evidence="2">
    <location>
        <begin position="1"/>
        <end position="43"/>
    </location>
</feature>
<gene>
    <name evidence="4" type="ORF">POL25_22705</name>
</gene>
<evidence type="ECO:0000259" key="3">
    <source>
        <dbReference type="Pfam" id="PF09699"/>
    </source>
</evidence>
<dbReference type="Pfam" id="PF09699">
    <property type="entry name" value="Paired_CXXCH_1"/>
    <property type="match status" value="1"/>
</dbReference>
<organism evidence="4 5">
    <name type="scientific">Nannocystis bainbridge</name>
    <dbReference type="NCBI Taxonomy" id="2995303"/>
    <lineage>
        <taxon>Bacteria</taxon>
        <taxon>Pseudomonadati</taxon>
        <taxon>Myxococcota</taxon>
        <taxon>Polyangia</taxon>
        <taxon>Nannocystales</taxon>
        <taxon>Nannocystaceae</taxon>
        <taxon>Nannocystis</taxon>
    </lineage>
</organism>
<dbReference type="RefSeq" id="WP_272088233.1">
    <property type="nucleotide sequence ID" value="NZ_JAQNDL010000002.1"/>
</dbReference>
<dbReference type="Gene3D" id="1.10.1130.10">
    <property type="entry name" value="Flavocytochrome C3, Chain A"/>
    <property type="match status" value="1"/>
</dbReference>
<evidence type="ECO:0000313" key="4">
    <source>
        <dbReference type="EMBL" id="MDC0719732.1"/>
    </source>
</evidence>
<dbReference type="InterPro" id="IPR036280">
    <property type="entry name" value="Multihaem_cyt_sf"/>
</dbReference>
<evidence type="ECO:0000313" key="5">
    <source>
        <dbReference type="Proteomes" id="UP001221686"/>
    </source>
</evidence>
<accession>A0ABT5E4P5</accession>
<dbReference type="PANTHER" id="PTHR35038:SF8">
    <property type="entry name" value="C-TYPE POLYHEME CYTOCHROME OMCC"/>
    <property type="match status" value="1"/>
</dbReference>
<feature type="compositionally biased region" description="Basic and acidic residues" evidence="2">
    <location>
        <begin position="1"/>
        <end position="26"/>
    </location>
</feature>
<feature type="domain" description="Doubled CXXCH motif" evidence="3">
    <location>
        <begin position="400"/>
        <end position="436"/>
    </location>
</feature>